<feature type="coiled-coil region" evidence="1">
    <location>
        <begin position="158"/>
        <end position="185"/>
    </location>
</feature>
<feature type="domain" description="Death" evidence="2">
    <location>
        <begin position="257"/>
        <end position="310"/>
    </location>
</feature>
<evidence type="ECO:0000313" key="3">
    <source>
        <dbReference type="EMBL" id="CAF3708500.1"/>
    </source>
</evidence>
<keyword evidence="1" id="KW-0175">Coiled coil</keyword>
<dbReference type="EMBL" id="CAJOBS010004223">
    <property type="protein sequence ID" value="CAF4876828.1"/>
    <property type="molecule type" value="Genomic_DNA"/>
</dbReference>
<protein>
    <recommendedName>
        <fullName evidence="2">Death domain-containing protein</fullName>
    </recommendedName>
</protein>
<dbReference type="PANTHER" id="PTHR47508:SF1">
    <property type="entry name" value="NON-SPECIFIC SERINE_THREONINE PROTEIN KINASE"/>
    <property type="match status" value="1"/>
</dbReference>
<dbReference type="Proteomes" id="UP000663838">
    <property type="component" value="Unassembled WGS sequence"/>
</dbReference>
<evidence type="ECO:0000256" key="1">
    <source>
        <dbReference type="SAM" id="Coils"/>
    </source>
</evidence>
<evidence type="ECO:0000313" key="5">
    <source>
        <dbReference type="Proteomes" id="UP000663838"/>
    </source>
</evidence>
<dbReference type="InterPro" id="IPR011029">
    <property type="entry name" value="DEATH-like_dom_sf"/>
</dbReference>
<dbReference type="PANTHER" id="PTHR47508">
    <property type="entry name" value="SAM DOMAIN-CONTAINING PROTEIN-RELATED"/>
    <property type="match status" value="1"/>
</dbReference>
<dbReference type="Proteomes" id="UP000663865">
    <property type="component" value="Unassembled WGS sequence"/>
</dbReference>
<dbReference type="AlphaFoldDB" id="A0A821TWW1"/>
<accession>A0A821TWW1</accession>
<dbReference type="Gene3D" id="1.10.533.10">
    <property type="entry name" value="Death Domain, Fas"/>
    <property type="match status" value="1"/>
</dbReference>
<name>A0A821TWW1_9BILA</name>
<organism evidence="4 5">
    <name type="scientific">Rotaria socialis</name>
    <dbReference type="NCBI Taxonomy" id="392032"/>
    <lineage>
        <taxon>Eukaryota</taxon>
        <taxon>Metazoa</taxon>
        <taxon>Spiralia</taxon>
        <taxon>Gnathifera</taxon>
        <taxon>Rotifera</taxon>
        <taxon>Eurotatoria</taxon>
        <taxon>Bdelloidea</taxon>
        <taxon>Philodinida</taxon>
        <taxon>Philodinidae</taxon>
        <taxon>Rotaria</taxon>
    </lineage>
</organism>
<dbReference type="PROSITE" id="PS50017">
    <property type="entry name" value="DEATH_DOMAIN"/>
    <property type="match status" value="1"/>
</dbReference>
<dbReference type="EMBL" id="CAJNYV010004917">
    <property type="protein sequence ID" value="CAF3708500.1"/>
    <property type="molecule type" value="Genomic_DNA"/>
</dbReference>
<reference evidence="4" key="1">
    <citation type="submission" date="2021-02" db="EMBL/GenBank/DDBJ databases">
        <authorList>
            <person name="Nowell W R."/>
        </authorList>
    </citation>
    <scope>NUCLEOTIDE SEQUENCE</scope>
</reference>
<proteinExistence type="predicted"/>
<dbReference type="SUPFAM" id="SSF47986">
    <property type="entry name" value="DEATH domain"/>
    <property type="match status" value="1"/>
</dbReference>
<dbReference type="Pfam" id="PF00531">
    <property type="entry name" value="Death"/>
    <property type="match status" value="1"/>
</dbReference>
<dbReference type="InterPro" id="IPR000488">
    <property type="entry name" value="Death_dom"/>
</dbReference>
<gene>
    <name evidence="3" type="ORF">KIK155_LOCUS27160</name>
    <name evidence="4" type="ORF">TOA249_LOCUS28934</name>
</gene>
<sequence>MDIIATVHPDLISAKHLNYIFAALKDTSLLKNARIIFQAFIPVANHQPEKFDVYCAQLLHLVIEHQDICVFGCLLQYLIASVITRGEQTAKENINTLIYLLKDNKTSNEIRSSIFRGCQLIGVIYKNALVARRNDLTAFESDLACQSLIDYSDGTKMAIEHQAAIKQAQAEMEQIEKRTVKTEQDVQQVGDVIQQQELTITNIRTCVNEVDTRLIDVAEQVQVHIHEIERIDAKTLSYVPEWGAGVSKLLNSPASNNWCLLGKRFAYSTSELRHWATKADPCMTLLNEWYMTHKTDEATYGLVKMLEDIG</sequence>
<comment type="caution">
    <text evidence="4">The sequence shown here is derived from an EMBL/GenBank/DDBJ whole genome shotgun (WGS) entry which is preliminary data.</text>
</comment>
<dbReference type="GO" id="GO:0007165">
    <property type="term" value="P:signal transduction"/>
    <property type="evidence" value="ECO:0007669"/>
    <property type="project" value="InterPro"/>
</dbReference>
<evidence type="ECO:0000259" key="2">
    <source>
        <dbReference type="PROSITE" id="PS50017"/>
    </source>
</evidence>
<evidence type="ECO:0000313" key="4">
    <source>
        <dbReference type="EMBL" id="CAF4876828.1"/>
    </source>
</evidence>